<accession>A0AAG5DKV2</accession>
<protein>
    <submittedName>
        <fullName evidence="2">Uncharacterized protein</fullName>
    </submittedName>
</protein>
<dbReference type="AlphaFoldDB" id="A0AAG5DKV2"/>
<proteinExistence type="predicted"/>
<sequence>MGRRVQAGTHTHTPTHTRGWTQNSPSEQRLFARCHAQLRVPCIPADVGLWKACVFKVLVRVCVCSRACVPPLHPPLPVCCSRQDSRVRQDEHRRSETSTCFPLLVAPCRLGRACPSFTFTAPASSSSSRAPTRSLPSAHRSLSFRSTHRLQPLPPSPFVTISQFRSLSPPIPIHPVGFPPR</sequence>
<dbReference type="EnsemblMetazoa" id="ENSAATROPT013131">
    <property type="protein sequence ID" value="ENSAATROPP011932"/>
    <property type="gene ID" value="ENSAATROPG010692"/>
</dbReference>
<evidence type="ECO:0000313" key="2">
    <source>
        <dbReference type="EnsemblMetazoa" id="ENSAATROPP011932"/>
    </source>
</evidence>
<feature type="region of interest" description="Disordered" evidence="1">
    <location>
        <begin position="1"/>
        <end position="24"/>
    </location>
</feature>
<name>A0AAG5DKV2_ANOAO</name>
<evidence type="ECO:0000256" key="1">
    <source>
        <dbReference type="SAM" id="MobiDB-lite"/>
    </source>
</evidence>
<organism evidence="2 3">
    <name type="scientific">Anopheles atroparvus</name>
    <name type="common">European mosquito</name>
    <dbReference type="NCBI Taxonomy" id="41427"/>
    <lineage>
        <taxon>Eukaryota</taxon>
        <taxon>Metazoa</taxon>
        <taxon>Ecdysozoa</taxon>
        <taxon>Arthropoda</taxon>
        <taxon>Hexapoda</taxon>
        <taxon>Insecta</taxon>
        <taxon>Pterygota</taxon>
        <taxon>Neoptera</taxon>
        <taxon>Endopterygota</taxon>
        <taxon>Diptera</taxon>
        <taxon>Nematocera</taxon>
        <taxon>Culicoidea</taxon>
        <taxon>Culicidae</taxon>
        <taxon>Anophelinae</taxon>
        <taxon>Anopheles</taxon>
    </lineage>
</organism>
<dbReference type="Proteomes" id="UP000075880">
    <property type="component" value="Unassembled WGS sequence"/>
</dbReference>
<keyword evidence="3" id="KW-1185">Reference proteome</keyword>
<reference evidence="2" key="1">
    <citation type="submission" date="2024-04" db="UniProtKB">
        <authorList>
            <consortium name="EnsemblMetazoa"/>
        </authorList>
    </citation>
    <scope>IDENTIFICATION</scope>
    <source>
        <strain evidence="2">EBRO</strain>
    </source>
</reference>
<evidence type="ECO:0000313" key="3">
    <source>
        <dbReference type="Proteomes" id="UP000075880"/>
    </source>
</evidence>